<evidence type="ECO:0000256" key="5">
    <source>
        <dbReference type="HAMAP-Rule" id="MF_00014"/>
    </source>
</evidence>
<keyword evidence="9" id="KW-1185">Reference proteome</keyword>
<dbReference type="HAMAP" id="MF_00014">
    <property type="entry name" value="Ribosome_mat_RimM"/>
    <property type="match status" value="1"/>
</dbReference>
<name>A0ABV0GBY8_9BURK</name>
<keyword evidence="4 5" id="KW-0143">Chaperone</keyword>
<comment type="domain">
    <text evidence="5">The PRC barrel domain binds ribosomal protein uS19.</text>
</comment>
<dbReference type="InterPro" id="IPR009000">
    <property type="entry name" value="Transl_B-barrel_sf"/>
</dbReference>
<feature type="domain" description="Ribosome maturation factor RimM PRC barrel" evidence="7">
    <location>
        <begin position="128"/>
        <end position="199"/>
    </location>
</feature>
<comment type="subunit">
    <text evidence="5">Binds ribosomal protein uS19.</text>
</comment>
<dbReference type="EMBL" id="JBDPZC010000002">
    <property type="protein sequence ID" value="MEO3712568.1"/>
    <property type="molecule type" value="Genomic_DNA"/>
</dbReference>
<dbReference type="Gene3D" id="2.30.30.240">
    <property type="entry name" value="PRC-barrel domain"/>
    <property type="match status" value="1"/>
</dbReference>
<dbReference type="Gene3D" id="2.40.30.60">
    <property type="entry name" value="RimM"/>
    <property type="match status" value="1"/>
</dbReference>
<dbReference type="NCBIfam" id="TIGR02273">
    <property type="entry name" value="16S_RimM"/>
    <property type="match status" value="1"/>
</dbReference>
<evidence type="ECO:0000259" key="7">
    <source>
        <dbReference type="Pfam" id="PF24986"/>
    </source>
</evidence>
<comment type="function">
    <text evidence="5">An accessory protein needed during the final step in the assembly of 30S ribosomal subunit, possibly for assembly of the head region. Essential for efficient processing of 16S rRNA. May be needed both before and after RbfA during the maturation of 16S rRNA. It has affinity for free ribosomal 30S subunits but not for 70S ribosomes.</text>
</comment>
<dbReference type="InterPro" id="IPR002676">
    <property type="entry name" value="RimM_N"/>
</dbReference>
<evidence type="ECO:0000256" key="2">
    <source>
        <dbReference type="ARBA" id="ARBA00022517"/>
    </source>
</evidence>
<reference evidence="8 9" key="1">
    <citation type="submission" date="2024-05" db="EMBL/GenBank/DDBJ databases">
        <title>Roseateles sp. 2.12 16S ribosomal RNA gene Genome sequencing and assembly.</title>
        <authorList>
            <person name="Woo H."/>
        </authorList>
    </citation>
    <scope>NUCLEOTIDE SEQUENCE [LARGE SCALE GENOMIC DNA]</scope>
    <source>
        <strain evidence="8 9">2.12</strain>
    </source>
</reference>
<dbReference type="Proteomes" id="UP001462640">
    <property type="component" value="Unassembled WGS sequence"/>
</dbReference>
<gene>
    <name evidence="5 8" type="primary">rimM</name>
    <name evidence="8" type="ORF">ABDJ40_07280</name>
</gene>
<sequence length="203" mass="22041">MTAPETRSPADAAEAAWPDDAIEVARIADAWGIKGWFKVHAHSTDPQAIFATRRWFLKPAETAIPGMAAGKGTVPKLLKILSLREHGDGLVASAEGVSDRNGAEALRGARVFVSRTHFPKADPDEFYWVDLVGLTVVNRQGETLGEVIGLLDTGPHAVLRIQPAGLTAPVKPEQERLIPFVSAFVDDVSLQERRISVDWGLDF</sequence>
<dbReference type="RefSeq" id="WP_347608162.1">
    <property type="nucleotide sequence ID" value="NZ_JBDPZC010000002.1"/>
</dbReference>
<accession>A0ABV0GBY8</accession>
<comment type="caution">
    <text evidence="8">The sequence shown here is derived from an EMBL/GenBank/DDBJ whole genome shotgun (WGS) entry which is preliminary data.</text>
</comment>
<dbReference type="Pfam" id="PF24986">
    <property type="entry name" value="PRC_RimM"/>
    <property type="match status" value="1"/>
</dbReference>
<dbReference type="SUPFAM" id="SSF50447">
    <property type="entry name" value="Translation proteins"/>
    <property type="match status" value="1"/>
</dbReference>
<dbReference type="SUPFAM" id="SSF50346">
    <property type="entry name" value="PRC-barrel domain"/>
    <property type="match status" value="1"/>
</dbReference>
<evidence type="ECO:0000259" key="6">
    <source>
        <dbReference type="Pfam" id="PF01782"/>
    </source>
</evidence>
<evidence type="ECO:0000256" key="4">
    <source>
        <dbReference type="ARBA" id="ARBA00023186"/>
    </source>
</evidence>
<protein>
    <recommendedName>
        <fullName evidence="5">Ribosome maturation factor RimM</fullName>
    </recommendedName>
</protein>
<evidence type="ECO:0000256" key="1">
    <source>
        <dbReference type="ARBA" id="ARBA00022490"/>
    </source>
</evidence>
<evidence type="ECO:0000313" key="9">
    <source>
        <dbReference type="Proteomes" id="UP001462640"/>
    </source>
</evidence>
<organism evidence="8 9">
    <name type="scientific">Roseateles flavus</name>
    <dbReference type="NCBI Taxonomy" id="3149041"/>
    <lineage>
        <taxon>Bacteria</taxon>
        <taxon>Pseudomonadati</taxon>
        <taxon>Pseudomonadota</taxon>
        <taxon>Betaproteobacteria</taxon>
        <taxon>Burkholderiales</taxon>
        <taxon>Sphaerotilaceae</taxon>
        <taxon>Roseateles</taxon>
    </lineage>
</organism>
<keyword evidence="2 5" id="KW-0690">Ribosome biogenesis</keyword>
<comment type="subcellular location">
    <subcellularLocation>
        <location evidence="5">Cytoplasm</location>
    </subcellularLocation>
</comment>
<dbReference type="PANTHER" id="PTHR33692">
    <property type="entry name" value="RIBOSOME MATURATION FACTOR RIMM"/>
    <property type="match status" value="1"/>
</dbReference>
<comment type="similarity">
    <text evidence="5">Belongs to the RimM family.</text>
</comment>
<dbReference type="InterPro" id="IPR036976">
    <property type="entry name" value="RimM_N_sf"/>
</dbReference>
<dbReference type="InterPro" id="IPR011033">
    <property type="entry name" value="PRC_barrel-like_sf"/>
</dbReference>
<dbReference type="PANTHER" id="PTHR33692:SF1">
    <property type="entry name" value="RIBOSOME MATURATION FACTOR RIMM"/>
    <property type="match status" value="1"/>
</dbReference>
<keyword evidence="3 5" id="KW-0698">rRNA processing</keyword>
<dbReference type="InterPro" id="IPR011961">
    <property type="entry name" value="RimM"/>
</dbReference>
<dbReference type="InterPro" id="IPR056792">
    <property type="entry name" value="PRC_RimM"/>
</dbReference>
<evidence type="ECO:0000313" key="8">
    <source>
        <dbReference type="EMBL" id="MEO3712568.1"/>
    </source>
</evidence>
<feature type="domain" description="RimM N-terminal" evidence="6">
    <location>
        <begin position="24"/>
        <end position="116"/>
    </location>
</feature>
<keyword evidence="1 5" id="KW-0963">Cytoplasm</keyword>
<evidence type="ECO:0000256" key="3">
    <source>
        <dbReference type="ARBA" id="ARBA00022552"/>
    </source>
</evidence>
<dbReference type="Pfam" id="PF01782">
    <property type="entry name" value="RimM"/>
    <property type="match status" value="1"/>
</dbReference>
<proteinExistence type="inferred from homology"/>